<keyword evidence="3" id="KW-1185">Reference proteome</keyword>
<dbReference type="AlphaFoldDB" id="A0A9J6AD58"/>
<evidence type="ECO:0000313" key="3">
    <source>
        <dbReference type="Proteomes" id="UP000824120"/>
    </source>
</evidence>
<keyword evidence="1" id="KW-0472">Membrane</keyword>
<accession>A0A9J6AD58</accession>
<dbReference type="PANTHER" id="PTHR31973">
    <property type="entry name" value="POLYPROTEIN, PUTATIVE-RELATED"/>
    <property type="match status" value="1"/>
</dbReference>
<keyword evidence="1" id="KW-1133">Transmembrane helix</keyword>
<reference evidence="2 3" key="1">
    <citation type="submission" date="2020-09" db="EMBL/GenBank/DDBJ databases">
        <title>De no assembly of potato wild relative species, Solanum commersonii.</title>
        <authorList>
            <person name="Cho K."/>
        </authorList>
    </citation>
    <scope>NUCLEOTIDE SEQUENCE [LARGE SCALE GENOMIC DNA]</scope>
    <source>
        <strain evidence="2">LZ3.2</strain>
        <tissue evidence="2">Leaf</tissue>
    </source>
</reference>
<dbReference type="OrthoDB" id="1102090at2759"/>
<evidence type="ECO:0000313" key="2">
    <source>
        <dbReference type="EMBL" id="KAG5622259.1"/>
    </source>
</evidence>
<protein>
    <submittedName>
        <fullName evidence="2">Uncharacterized protein</fullName>
    </submittedName>
</protein>
<dbReference type="EMBL" id="JACXVP010000002">
    <property type="protein sequence ID" value="KAG5622259.1"/>
    <property type="molecule type" value="Genomic_DNA"/>
</dbReference>
<name>A0A9J6AD58_SOLCO</name>
<sequence length="161" mass="19046">MSLCKKYFQDYNKCDFVDNNMIENFNAWILPAKYKTIITMLEEIRVKMMKRIGDLREFSNTWITDISPMSLKILQENIEKFMQCNLTWNGERGFEIKHHRFTHTMDLLVGVVVGDPDSSVVFLVLVVLLPFITRSWNQFIMWPVIIEMKPTSARMPILFSQ</sequence>
<feature type="transmembrane region" description="Helical" evidence="1">
    <location>
        <begin position="107"/>
        <end position="132"/>
    </location>
</feature>
<proteinExistence type="predicted"/>
<dbReference type="PANTHER" id="PTHR31973:SF197">
    <property type="entry name" value="SWIM-TYPE DOMAIN-CONTAINING PROTEIN"/>
    <property type="match status" value="1"/>
</dbReference>
<organism evidence="2 3">
    <name type="scientific">Solanum commersonii</name>
    <name type="common">Commerson's wild potato</name>
    <name type="synonym">Commerson's nightshade</name>
    <dbReference type="NCBI Taxonomy" id="4109"/>
    <lineage>
        <taxon>Eukaryota</taxon>
        <taxon>Viridiplantae</taxon>
        <taxon>Streptophyta</taxon>
        <taxon>Embryophyta</taxon>
        <taxon>Tracheophyta</taxon>
        <taxon>Spermatophyta</taxon>
        <taxon>Magnoliopsida</taxon>
        <taxon>eudicotyledons</taxon>
        <taxon>Gunneridae</taxon>
        <taxon>Pentapetalae</taxon>
        <taxon>asterids</taxon>
        <taxon>lamiids</taxon>
        <taxon>Solanales</taxon>
        <taxon>Solanaceae</taxon>
        <taxon>Solanoideae</taxon>
        <taxon>Solaneae</taxon>
        <taxon>Solanum</taxon>
    </lineage>
</organism>
<dbReference type="Proteomes" id="UP000824120">
    <property type="component" value="Chromosome 2"/>
</dbReference>
<comment type="caution">
    <text evidence="2">The sequence shown here is derived from an EMBL/GenBank/DDBJ whole genome shotgun (WGS) entry which is preliminary data.</text>
</comment>
<gene>
    <name evidence="2" type="ORF">H5410_007477</name>
</gene>
<evidence type="ECO:0000256" key="1">
    <source>
        <dbReference type="SAM" id="Phobius"/>
    </source>
</evidence>
<keyword evidence="1" id="KW-0812">Transmembrane</keyword>